<dbReference type="STRING" id="1300345.LF41_2654"/>
<organism evidence="2 3">
    <name type="scientific">Lysobacter dokdonensis DS-58</name>
    <dbReference type="NCBI Taxonomy" id="1300345"/>
    <lineage>
        <taxon>Bacteria</taxon>
        <taxon>Pseudomonadati</taxon>
        <taxon>Pseudomonadota</taxon>
        <taxon>Gammaproteobacteria</taxon>
        <taxon>Lysobacterales</taxon>
        <taxon>Lysobacteraceae</taxon>
        <taxon>Noviluteimonas</taxon>
    </lineage>
</organism>
<evidence type="ECO:0000313" key="3">
    <source>
        <dbReference type="Proteomes" id="UP000030518"/>
    </source>
</evidence>
<dbReference type="PROSITE" id="PS51257">
    <property type="entry name" value="PROKAR_LIPOPROTEIN"/>
    <property type="match status" value="1"/>
</dbReference>
<sequence length="161" mass="17065">MAGVRISMACLAMACAFVLAACASTPADTPLPAVGGGGVSQGEDVLDVTMYQLIATPERYDGKTISVIGLGYFELAFGNENRWALYATRDDQDHSTCALVDIELPDALTPEAPKLRALMGKYVLAIGTFEAAQPIPPGVVVMKTCPGASTLHARYIGHWEF</sequence>
<name>A0A0A2WHR9_9GAMM</name>
<dbReference type="Proteomes" id="UP000030518">
    <property type="component" value="Unassembled WGS sequence"/>
</dbReference>
<keyword evidence="1" id="KW-0732">Signal</keyword>
<proteinExistence type="predicted"/>
<reference evidence="2 3" key="1">
    <citation type="submission" date="2014-09" db="EMBL/GenBank/DDBJ databases">
        <title>Genome sequences of Lysobacter dokdonensis DS-58.</title>
        <authorList>
            <person name="Kim J.F."/>
            <person name="Kwak M.-J."/>
        </authorList>
    </citation>
    <scope>NUCLEOTIDE SEQUENCE [LARGE SCALE GENOMIC DNA]</scope>
    <source>
        <strain evidence="2 3">DS-58</strain>
    </source>
</reference>
<dbReference type="EMBL" id="JRKJ01000006">
    <property type="protein sequence ID" value="KGQ19716.1"/>
    <property type="molecule type" value="Genomic_DNA"/>
</dbReference>
<dbReference type="PATRIC" id="fig|1300345.3.peg.1220"/>
<feature type="chain" id="PRO_5001996712" description="Lipoprotein" evidence="1">
    <location>
        <begin position="24"/>
        <end position="161"/>
    </location>
</feature>
<comment type="caution">
    <text evidence="2">The sequence shown here is derived from an EMBL/GenBank/DDBJ whole genome shotgun (WGS) entry which is preliminary data.</text>
</comment>
<feature type="signal peptide" evidence="1">
    <location>
        <begin position="1"/>
        <end position="23"/>
    </location>
</feature>
<evidence type="ECO:0000313" key="2">
    <source>
        <dbReference type="EMBL" id="KGQ19716.1"/>
    </source>
</evidence>
<dbReference type="AlphaFoldDB" id="A0A0A2WHR9"/>
<protein>
    <recommendedName>
        <fullName evidence="4">Lipoprotein</fullName>
    </recommendedName>
</protein>
<evidence type="ECO:0008006" key="4">
    <source>
        <dbReference type="Google" id="ProtNLM"/>
    </source>
</evidence>
<keyword evidence="3" id="KW-1185">Reference proteome</keyword>
<gene>
    <name evidence="2" type="ORF">LF41_2654</name>
</gene>
<accession>A0A0A2WHR9</accession>
<evidence type="ECO:0000256" key="1">
    <source>
        <dbReference type="SAM" id="SignalP"/>
    </source>
</evidence>